<proteinExistence type="predicted"/>
<accession>A0ACD3AVU5</accession>
<keyword evidence="2" id="KW-1185">Reference proteome</keyword>
<dbReference type="Proteomes" id="UP000308600">
    <property type="component" value="Unassembled WGS sequence"/>
</dbReference>
<protein>
    <submittedName>
        <fullName evidence="1">Uncharacterized protein</fullName>
    </submittedName>
</protein>
<gene>
    <name evidence="1" type="ORF">BDN72DRAFT_840074</name>
</gene>
<evidence type="ECO:0000313" key="2">
    <source>
        <dbReference type="Proteomes" id="UP000308600"/>
    </source>
</evidence>
<organism evidence="1 2">
    <name type="scientific">Pluteus cervinus</name>
    <dbReference type="NCBI Taxonomy" id="181527"/>
    <lineage>
        <taxon>Eukaryota</taxon>
        <taxon>Fungi</taxon>
        <taxon>Dikarya</taxon>
        <taxon>Basidiomycota</taxon>
        <taxon>Agaricomycotina</taxon>
        <taxon>Agaricomycetes</taxon>
        <taxon>Agaricomycetidae</taxon>
        <taxon>Agaricales</taxon>
        <taxon>Pluteineae</taxon>
        <taxon>Pluteaceae</taxon>
        <taxon>Pluteus</taxon>
    </lineage>
</organism>
<evidence type="ECO:0000313" key="1">
    <source>
        <dbReference type="EMBL" id="TFK69707.1"/>
    </source>
</evidence>
<sequence>MDNHVAVPIALRPGRPTVQKQPSLSPPLLPPSPKHKRGESDSSTAPLIEMTPLVQPPDYVESNVCRCECHPSCPNCPRSVSHRIQFHAKTALLKSLWIPLFCIFPILLGQVILQLVSQKLKLEYGANMLWSVASAFAGGACLLGVAIFGIFLMDMNLGRKRGWRRSITLSATFVACCISVMAAPLGVLLVNINRLPNEKFLDLYHALVASGIGASIIFSIRLLFKVISVARRIHLRRRQRQKQSSGRGIQPYVFAYDPAVAYNDDDDEICDCGNSWWCSCDDNGCCNMTIESCSCLCQTLQACTECCDACCQCLRCLECLGACNC</sequence>
<name>A0ACD3AVU5_9AGAR</name>
<dbReference type="EMBL" id="ML208326">
    <property type="protein sequence ID" value="TFK69707.1"/>
    <property type="molecule type" value="Genomic_DNA"/>
</dbReference>
<reference evidence="1 2" key="1">
    <citation type="journal article" date="2019" name="Nat. Ecol. Evol.">
        <title>Megaphylogeny resolves global patterns of mushroom evolution.</title>
        <authorList>
            <person name="Varga T."/>
            <person name="Krizsan K."/>
            <person name="Foldi C."/>
            <person name="Dima B."/>
            <person name="Sanchez-Garcia M."/>
            <person name="Sanchez-Ramirez S."/>
            <person name="Szollosi G.J."/>
            <person name="Szarkandi J.G."/>
            <person name="Papp V."/>
            <person name="Albert L."/>
            <person name="Andreopoulos W."/>
            <person name="Angelini C."/>
            <person name="Antonin V."/>
            <person name="Barry K.W."/>
            <person name="Bougher N.L."/>
            <person name="Buchanan P."/>
            <person name="Buyck B."/>
            <person name="Bense V."/>
            <person name="Catcheside P."/>
            <person name="Chovatia M."/>
            <person name="Cooper J."/>
            <person name="Damon W."/>
            <person name="Desjardin D."/>
            <person name="Finy P."/>
            <person name="Geml J."/>
            <person name="Haridas S."/>
            <person name="Hughes K."/>
            <person name="Justo A."/>
            <person name="Karasinski D."/>
            <person name="Kautmanova I."/>
            <person name="Kiss B."/>
            <person name="Kocsube S."/>
            <person name="Kotiranta H."/>
            <person name="LaButti K.M."/>
            <person name="Lechner B.E."/>
            <person name="Liimatainen K."/>
            <person name="Lipzen A."/>
            <person name="Lukacs Z."/>
            <person name="Mihaltcheva S."/>
            <person name="Morgado L.N."/>
            <person name="Niskanen T."/>
            <person name="Noordeloos M.E."/>
            <person name="Ohm R.A."/>
            <person name="Ortiz-Santana B."/>
            <person name="Ovrebo C."/>
            <person name="Racz N."/>
            <person name="Riley R."/>
            <person name="Savchenko A."/>
            <person name="Shiryaev A."/>
            <person name="Soop K."/>
            <person name="Spirin V."/>
            <person name="Szebenyi C."/>
            <person name="Tomsovsky M."/>
            <person name="Tulloss R.E."/>
            <person name="Uehling J."/>
            <person name="Grigoriev I.V."/>
            <person name="Vagvolgyi C."/>
            <person name="Papp T."/>
            <person name="Martin F.M."/>
            <person name="Miettinen O."/>
            <person name="Hibbett D.S."/>
            <person name="Nagy L.G."/>
        </authorList>
    </citation>
    <scope>NUCLEOTIDE SEQUENCE [LARGE SCALE GENOMIC DNA]</scope>
    <source>
        <strain evidence="1 2">NL-1719</strain>
    </source>
</reference>